<sequence>MSKKQTFYITTPIYYPSNKLHIGHAYSTVAADVMARYKRLRGFDVMYLTGTDEHGQKIQRRAQNAGKDPQTFVDNIVKGIKELWDKLDISYDDFIRTTEERHKKVVQQIFERLKDQGDIYLGEYEGWYCVDCESFFTDRQAKDEKCPDCGRPVKKIREKSYFFRMSKYVDRLLAYYEENPGFIEPISRKNEMIENFIKPGLEDLCVSRTTFEWGIRVPSDPDHVVYVWLDALTNYITAIGYLSDDPVQRERFEKYWPADVHLIGKDILRFHTIYWPIFLMALGLPLPKKVFGHGFFLVKGEKMSKSKGNVIDPVPLIDRYGLDAIRYYLMREVSFGSDGVFTPEAFIERVNADLANDLGNLLHRTLTMVEKYRDGVVPKCPEHGTEQDQGLKELAATTVKRFEEAMEKMQFSVALAVVWELVRAGNKYIEVTAPWNLAKDPEKAEELDAVLYHLLEVLRMVSVLIQPFMTQTPLKMWEQLGIQRGELTSWDSIQTFGKMPAGVRLKKDKPLFPRLEMEKEVEAILAMMSGPAKEAVADKKETKPKEEPSSTEGIITIDDFMKVDLRVAEVIEAGPVKGADRLLKLQLDVGGERRQVVSGIAEFYRPEELIGQKVICVVNLKPVKLRGEKSEGMILAAKEGDRLVLATVSGEIPTGVRVK</sequence>
<dbReference type="PANTHER" id="PTHR43326:SF1">
    <property type="entry name" value="METHIONINE--TRNA LIGASE, MITOCHONDRIAL"/>
    <property type="match status" value="1"/>
</dbReference>
<comment type="subunit">
    <text evidence="3 13">Homodimer.</text>
</comment>
<evidence type="ECO:0000256" key="3">
    <source>
        <dbReference type="ARBA" id="ARBA00011738"/>
    </source>
</evidence>
<keyword evidence="10 13" id="KW-0648">Protein biosynthesis</keyword>
<dbReference type="GO" id="GO:0004825">
    <property type="term" value="F:methionine-tRNA ligase activity"/>
    <property type="evidence" value="ECO:0007669"/>
    <property type="project" value="UniProtKB-UniRule"/>
</dbReference>
<evidence type="ECO:0000259" key="14">
    <source>
        <dbReference type="PROSITE" id="PS50886"/>
    </source>
</evidence>
<dbReference type="GO" id="GO:0046872">
    <property type="term" value="F:metal ion binding"/>
    <property type="evidence" value="ECO:0007669"/>
    <property type="project" value="UniProtKB-KW"/>
</dbReference>
<dbReference type="FunFam" id="2.170.220.10:FF:000002">
    <property type="entry name" value="Methionine--tRNA ligase"/>
    <property type="match status" value="1"/>
</dbReference>
<evidence type="ECO:0000256" key="4">
    <source>
        <dbReference type="ARBA" id="ARBA00022490"/>
    </source>
</evidence>
<protein>
    <recommendedName>
        <fullName evidence="13">Methionine--tRNA ligase</fullName>
        <ecNumber evidence="13">6.1.1.10</ecNumber>
    </recommendedName>
    <alternativeName>
        <fullName evidence="13">Methionyl-tRNA synthetase</fullName>
        <shortName evidence="13">MetRS</shortName>
    </alternativeName>
</protein>
<dbReference type="NCBIfam" id="TIGR00399">
    <property type="entry name" value="metG_C_term"/>
    <property type="match status" value="1"/>
</dbReference>
<gene>
    <name evidence="13" type="primary">metG</name>
    <name evidence="15" type="ORF">SAMN05421852_10813</name>
</gene>
<dbReference type="PROSITE" id="PS50886">
    <property type="entry name" value="TRBD"/>
    <property type="match status" value="1"/>
</dbReference>
<feature type="binding site" evidence="13">
    <location>
        <position position="149"/>
    </location>
    <ligand>
        <name>Zn(2+)</name>
        <dbReference type="ChEBI" id="CHEBI:29105"/>
    </ligand>
</feature>
<dbReference type="EC" id="6.1.1.10" evidence="13"/>
<evidence type="ECO:0000256" key="13">
    <source>
        <dbReference type="HAMAP-Rule" id="MF_01228"/>
    </source>
</evidence>
<dbReference type="InterPro" id="IPR009080">
    <property type="entry name" value="tRNAsynth_Ia_anticodon-bd"/>
</dbReference>
<dbReference type="GO" id="GO:0005737">
    <property type="term" value="C:cytoplasm"/>
    <property type="evidence" value="ECO:0007669"/>
    <property type="project" value="UniProtKB-SubCell"/>
</dbReference>
<organism evidence="15 16">
    <name type="scientific">Thermoflavimicrobium dichotomicum</name>
    <dbReference type="NCBI Taxonomy" id="46223"/>
    <lineage>
        <taxon>Bacteria</taxon>
        <taxon>Bacillati</taxon>
        <taxon>Bacillota</taxon>
        <taxon>Bacilli</taxon>
        <taxon>Bacillales</taxon>
        <taxon>Thermoactinomycetaceae</taxon>
        <taxon>Thermoflavimicrobium</taxon>
    </lineage>
</organism>
<keyword evidence="7 13" id="KW-0547">Nucleotide-binding</keyword>
<dbReference type="EMBL" id="FORR01000008">
    <property type="protein sequence ID" value="SFJ35124.1"/>
    <property type="molecule type" value="Genomic_DNA"/>
</dbReference>
<evidence type="ECO:0000256" key="12">
    <source>
        <dbReference type="ARBA" id="ARBA00047364"/>
    </source>
</evidence>
<dbReference type="Pfam" id="PF09334">
    <property type="entry name" value="tRNA-synt_1g"/>
    <property type="match status" value="1"/>
</dbReference>
<dbReference type="InterPro" id="IPR041872">
    <property type="entry name" value="Anticodon_Met"/>
</dbReference>
<dbReference type="PRINTS" id="PR01041">
    <property type="entry name" value="TRNASYNTHMET"/>
</dbReference>
<keyword evidence="13" id="KW-0479">Metal-binding</keyword>
<evidence type="ECO:0000256" key="8">
    <source>
        <dbReference type="ARBA" id="ARBA00022840"/>
    </source>
</evidence>
<comment type="similarity">
    <text evidence="13">Belongs to the class-I aminoacyl-tRNA synthetase family. MetG type 2A subfamily.</text>
</comment>
<keyword evidence="9 13" id="KW-0694">RNA-binding</keyword>
<evidence type="ECO:0000313" key="15">
    <source>
        <dbReference type="EMBL" id="SFJ35124.1"/>
    </source>
</evidence>
<dbReference type="InterPro" id="IPR014758">
    <property type="entry name" value="Met-tRNA_synth"/>
</dbReference>
<comment type="catalytic activity">
    <reaction evidence="12 13">
        <text>tRNA(Met) + L-methionine + ATP = L-methionyl-tRNA(Met) + AMP + diphosphate</text>
        <dbReference type="Rhea" id="RHEA:13481"/>
        <dbReference type="Rhea" id="RHEA-COMP:9667"/>
        <dbReference type="Rhea" id="RHEA-COMP:9698"/>
        <dbReference type="ChEBI" id="CHEBI:30616"/>
        <dbReference type="ChEBI" id="CHEBI:33019"/>
        <dbReference type="ChEBI" id="CHEBI:57844"/>
        <dbReference type="ChEBI" id="CHEBI:78442"/>
        <dbReference type="ChEBI" id="CHEBI:78530"/>
        <dbReference type="ChEBI" id="CHEBI:456215"/>
        <dbReference type="EC" id="6.1.1.10"/>
    </reaction>
</comment>
<keyword evidence="16" id="KW-1185">Reference proteome</keyword>
<dbReference type="Pfam" id="PF01588">
    <property type="entry name" value="tRNA_bind"/>
    <property type="match status" value="1"/>
</dbReference>
<name>A0A1I3QLQ0_9BACL</name>
<dbReference type="NCBIfam" id="TIGR00398">
    <property type="entry name" value="metG"/>
    <property type="match status" value="1"/>
</dbReference>
<evidence type="ECO:0000256" key="5">
    <source>
        <dbReference type="ARBA" id="ARBA00022555"/>
    </source>
</evidence>
<dbReference type="RefSeq" id="WP_093229808.1">
    <property type="nucleotide sequence ID" value="NZ_FORR01000008.1"/>
</dbReference>
<comment type="subcellular location">
    <subcellularLocation>
        <location evidence="2 13">Cytoplasm</location>
    </subcellularLocation>
</comment>
<accession>A0A1I3QLQ0</accession>
<dbReference type="GO" id="GO:0006431">
    <property type="term" value="P:methionyl-tRNA aminoacylation"/>
    <property type="evidence" value="ECO:0007669"/>
    <property type="project" value="UniProtKB-UniRule"/>
</dbReference>
<evidence type="ECO:0000256" key="7">
    <source>
        <dbReference type="ARBA" id="ARBA00022741"/>
    </source>
</evidence>
<evidence type="ECO:0000256" key="9">
    <source>
        <dbReference type="ARBA" id="ARBA00022884"/>
    </source>
</evidence>
<evidence type="ECO:0000256" key="11">
    <source>
        <dbReference type="ARBA" id="ARBA00023146"/>
    </source>
</evidence>
<dbReference type="InterPro" id="IPR004495">
    <property type="entry name" value="Met-tRNA-synth_bsu_C"/>
</dbReference>
<evidence type="ECO:0000256" key="2">
    <source>
        <dbReference type="ARBA" id="ARBA00004496"/>
    </source>
</evidence>
<dbReference type="FunFam" id="2.40.50.140:FF:000042">
    <property type="entry name" value="Methionine--tRNA ligase"/>
    <property type="match status" value="1"/>
</dbReference>
<evidence type="ECO:0000313" key="16">
    <source>
        <dbReference type="Proteomes" id="UP000199545"/>
    </source>
</evidence>
<evidence type="ECO:0000256" key="1">
    <source>
        <dbReference type="ARBA" id="ARBA00003314"/>
    </source>
</evidence>
<comment type="cofactor">
    <cofactor evidence="13">
        <name>Zn(2+)</name>
        <dbReference type="ChEBI" id="CHEBI:29105"/>
    </cofactor>
    <text evidence="13">Binds 1 zinc ion per subunit.</text>
</comment>
<comment type="function">
    <text evidence="1 13">Is required not only for elongation of protein synthesis but also for the initiation of all mRNA translation through initiator tRNA(fMet) aminoacylation.</text>
</comment>
<dbReference type="CDD" id="cd07957">
    <property type="entry name" value="Anticodon_Ia_Met"/>
    <property type="match status" value="1"/>
</dbReference>
<dbReference type="GO" id="GO:0005524">
    <property type="term" value="F:ATP binding"/>
    <property type="evidence" value="ECO:0007669"/>
    <property type="project" value="UniProtKB-UniRule"/>
</dbReference>
<dbReference type="InterPro" id="IPR033911">
    <property type="entry name" value="MetRS_core"/>
</dbReference>
<feature type="binding site" evidence="13">
    <location>
        <position position="129"/>
    </location>
    <ligand>
        <name>Zn(2+)</name>
        <dbReference type="ChEBI" id="CHEBI:29105"/>
    </ligand>
</feature>
<dbReference type="NCBIfam" id="NF008900">
    <property type="entry name" value="PRK12267.1"/>
    <property type="match status" value="1"/>
</dbReference>
<keyword evidence="8 13" id="KW-0067">ATP-binding</keyword>
<dbReference type="InterPro" id="IPR014729">
    <property type="entry name" value="Rossmann-like_a/b/a_fold"/>
</dbReference>
<dbReference type="SUPFAM" id="SSF52374">
    <property type="entry name" value="Nucleotidylyl transferase"/>
    <property type="match status" value="1"/>
</dbReference>
<evidence type="ECO:0000256" key="6">
    <source>
        <dbReference type="ARBA" id="ARBA00022598"/>
    </source>
</evidence>
<dbReference type="CDD" id="cd00814">
    <property type="entry name" value="MetRS_core"/>
    <property type="match status" value="1"/>
</dbReference>
<comment type="caution">
    <text evidence="13">Lacks conserved residue(s) required for the propagation of feature annotation.</text>
</comment>
<feature type="short sequence motif" description="'HIGH' region" evidence="13">
    <location>
        <begin position="14"/>
        <end position="24"/>
    </location>
</feature>
<evidence type="ECO:0000256" key="10">
    <source>
        <dbReference type="ARBA" id="ARBA00022917"/>
    </source>
</evidence>
<dbReference type="InterPro" id="IPR001412">
    <property type="entry name" value="aa-tRNA-synth_I_CS"/>
</dbReference>
<feature type="binding site" evidence="13">
    <location>
        <position position="132"/>
    </location>
    <ligand>
        <name>Zn(2+)</name>
        <dbReference type="ChEBI" id="CHEBI:29105"/>
    </ligand>
</feature>
<dbReference type="HAMAP" id="MF_01228">
    <property type="entry name" value="Met_tRNA_synth_type2"/>
    <property type="match status" value="1"/>
</dbReference>
<feature type="domain" description="TRNA-binding" evidence="14">
    <location>
        <begin position="559"/>
        <end position="659"/>
    </location>
</feature>
<keyword evidence="6 13" id="KW-0436">Ligase</keyword>
<dbReference type="InterPro" id="IPR012340">
    <property type="entry name" value="NA-bd_OB-fold"/>
</dbReference>
<dbReference type="OrthoDB" id="9810191at2"/>
<dbReference type="AlphaFoldDB" id="A0A1I3QLQ0"/>
<keyword evidence="11 13" id="KW-0030">Aminoacyl-tRNA synthetase</keyword>
<dbReference type="Gene3D" id="3.40.50.620">
    <property type="entry name" value="HUPs"/>
    <property type="match status" value="1"/>
</dbReference>
<dbReference type="Gene3D" id="1.10.730.10">
    <property type="entry name" value="Isoleucyl-tRNA Synthetase, Domain 1"/>
    <property type="match status" value="1"/>
</dbReference>
<dbReference type="Gene3D" id="2.170.220.10">
    <property type="match status" value="1"/>
</dbReference>
<dbReference type="InterPro" id="IPR015413">
    <property type="entry name" value="Methionyl/Leucyl_tRNA_Synth"/>
</dbReference>
<keyword evidence="5 13" id="KW-0820">tRNA-binding</keyword>
<reference evidence="15 16" key="1">
    <citation type="submission" date="2016-10" db="EMBL/GenBank/DDBJ databases">
        <authorList>
            <person name="de Groot N.N."/>
        </authorList>
    </citation>
    <scope>NUCLEOTIDE SEQUENCE [LARGE SCALE GENOMIC DNA]</scope>
    <source>
        <strain evidence="15 16">DSM 44778</strain>
    </source>
</reference>
<dbReference type="Proteomes" id="UP000199545">
    <property type="component" value="Unassembled WGS sequence"/>
</dbReference>
<feature type="short sequence motif" description="'KMSKS' region" evidence="13">
    <location>
        <begin position="302"/>
        <end position="306"/>
    </location>
</feature>
<dbReference type="SUPFAM" id="SSF50249">
    <property type="entry name" value="Nucleic acid-binding proteins"/>
    <property type="match status" value="1"/>
</dbReference>
<dbReference type="CDD" id="cd02800">
    <property type="entry name" value="tRNA_bind_EcMetRS_like"/>
    <property type="match status" value="1"/>
</dbReference>
<dbReference type="Pfam" id="PF19303">
    <property type="entry name" value="Anticodon_3"/>
    <property type="match status" value="1"/>
</dbReference>
<dbReference type="FunFam" id="1.10.730.10:FF:000026">
    <property type="entry name" value="Methionine--tRNA ligase"/>
    <property type="match status" value="1"/>
</dbReference>
<dbReference type="PANTHER" id="PTHR43326">
    <property type="entry name" value="METHIONYL-TRNA SYNTHETASE"/>
    <property type="match status" value="1"/>
</dbReference>
<dbReference type="SUPFAM" id="SSF47323">
    <property type="entry name" value="Anticodon-binding domain of a subclass of class I aminoacyl-tRNA synthetases"/>
    <property type="match status" value="1"/>
</dbReference>
<dbReference type="STRING" id="46223.SAMN05421852_10813"/>
<dbReference type="InterPro" id="IPR002547">
    <property type="entry name" value="tRNA-bd_dom"/>
</dbReference>
<proteinExistence type="inferred from homology"/>
<dbReference type="PROSITE" id="PS00178">
    <property type="entry name" value="AA_TRNA_LIGASE_I"/>
    <property type="match status" value="1"/>
</dbReference>
<dbReference type="Gene3D" id="2.40.50.140">
    <property type="entry name" value="Nucleic acid-binding proteins"/>
    <property type="match status" value="1"/>
</dbReference>
<dbReference type="GO" id="GO:0000049">
    <property type="term" value="F:tRNA binding"/>
    <property type="evidence" value="ECO:0007669"/>
    <property type="project" value="UniProtKB-UniRule"/>
</dbReference>
<keyword evidence="4 13" id="KW-0963">Cytoplasm</keyword>
<feature type="binding site" evidence="13">
    <location>
        <position position="146"/>
    </location>
    <ligand>
        <name>Zn(2+)</name>
        <dbReference type="ChEBI" id="CHEBI:29105"/>
    </ligand>
</feature>
<keyword evidence="13" id="KW-0862">Zinc</keyword>
<dbReference type="InterPro" id="IPR023457">
    <property type="entry name" value="Met-tRNA_synth_2"/>
</dbReference>